<proteinExistence type="predicted"/>
<reference evidence="2" key="1">
    <citation type="submission" date="2020-05" db="EMBL/GenBank/DDBJ databases">
        <title>WGS assembly of Panicum virgatum.</title>
        <authorList>
            <person name="Lovell J.T."/>
            <person name="Jenkins J."/>
            <person name="Shu S."/>
            <person name="Juenger T.E."/>
            <person name="Schmutz J."/>
        </authorList>
    </citation>
    <scope>NUCLEOTIDE SEQUENCE</scope>
    <source>
        <strain evidence="2">AP13</strain>
    </source>
</reference>
<protein>
    <submittedName>
        <fullName evidence="2">Uncharacterized protein</fullName>
    </submittedName>
</protein>
<feature type="compositionally biased region" description="Low complexity" evidence="1">
    <location>
        <begin position="55"/>
        <end position="68"/>
    </location>
</feature>
<evidence type="ECO:0000313" key="2">
    <source>
        <dbReference type="EMBL" id="KAG2614514.1"/>
    </source>
</evidence>
<evidence type="ECO:0000313" key="3">
    <source>
        <dbReference type="Proteomes" id="UP000823388"/>
    </source>
</evidence>
<dbReference type="EMBL" id="CM029042">
    <property type="protein sequence ID" value="KAG2614514.1"/>
    <property type="molecule type" value="Genomic_DNA"/>
</dbReference>
<name>A0A8T0U0W7_PANVG</name>
<comment type="caution">
    <text evidence="2">The sequence shown here is derived from an EMBL/GenBank/DDBJ whole genome shotgun (WGS) entry which is preliminary data.</text>
</comment>
<gene>
    <name evidence="2" type="ORF">PVAP13_3NG149451</name>
</gene>
<accession>A0A8T0U0W7</accession>
<organism evidence="2 3">
    <name type="scientific">Panicum virgatum</name>
    <name type="common">Blackwell switchgrass</name>
    <dbReference type="NCBI Taxonomy" id="38727"/>
    <lineage>
        <taxon>Eukaryota</taxon>
        <taxon>Viridiplantae</taxon>
        <taxon>Streptophyta</taxon>
        <taxon>Embryophyta</taxon>
        <taxon>Tracheophyta</taxon>
        <taxon>Spermatophyta</taxon>
        <taxon>Magnoliopsida</taxon>
        <taxon>Liliopsida</taxon>
        <taxon>Poales</taxon>
        <taxon>Poaceae</taxon>
        <taxon>PACMAD clade</taxon>
        <taxon>Panicoideae</taxon>
        <taxon>Panicodae</taxon>
        <taxon>Paniceae</taxon>
        <taxon>Panicinae</taxon>
        <taxon>Panicum</taxon>
        <taxon>Panicum sect. Hiantes</taxon>
    </lineage>
</organism>
<dbReference type="Proteomes" id="UP000823388">
    <property type="component" value="Chromosome 3N"/>
</dbReference>
<dbReference type="AlphaFoldDB" id="A0A8T0U0W7"/>
<evidence type="ECO:0000256" key="1">
    <source>
        <dbReference type="SAM" id="MobiDB-lite"/>
    </source>
</evidence>
<keyword evidence="3" id="KW-1185">Reference proteome</keyword>
<feature type="region of interest" description="Disordered" evidence="1">
    <location>
        <begin position="1"/>
        <end position="68"/>
    </location>
</feature>
<sequence>MAIWPDTHGGPKHGPRPATQARPAKEPLEACCRPSPAERVCKGRRPPFARPARPRPLSTSPLPSRPRLTLTLDRASPLTSRLRLDLTVFSNSGRRLAAVGRPLYPLLFVFLPTFASSPVDSLPQLKSVPKPGHPSRNLVDPAVLDLAGVLGAPDLLLGRCKAVGVPEGAGSGVFGP</sequence>